<dbReference type="PANTHER" id="PTHR46546:SF4">
    <property type="entry name" value="SHEWANELLA-LIKE PROTEIN PHOSPHATASE 1"/>
    <property type="match status" value="1"/>
</dbReference>
<dbReference type="VEuPathDB" id="FungiDB:VP01_130g15"/>
<feature type="region of interest" description="Disordered" evidence="1">
    <location>
        <begin position="1"/>
        <end position="29"/>
    </location>
</feature>
<dbReference type="InterPro" id="IPR004843">
    <property type="entry name" value="Calcineurin-like_PHP"/>
</dbReference>
<proteinExistence type="predicted"/>
<dbReference type="STRING" id="27349.A0A0L6VNH3"/>
<dbReference type="OrthoDB" id="5976022at2759"/>
<keyword evidence="4" id="KW-1185">Reference proteome</keyword>
<evidence type="ECO:0000313" key="3">
    <source>
        <dbReference type="EMBL" id="KNZ62137.1"/>
    </source>
</evidence>
<reference evidence="3 4" key="1">
    <citation type="submission" date="2015-08" db="EMBL/GenBank/DDBJ databases">
        <title>Next Generation Sequencing and Analysis of the Genome of Puccinia sorghi L Schw, the Causal Agent of Maize Common Rust.</title>
        <authorList>
            <person name="Rochi L."/>
            <person name="Burguener G."/>
            <person name="Darino M."/>
            <person name="Turjanski A."/>
            <person name="Kreff E."/>
            <person name="Dieguez M.J."/>
            <person name="Sacco F."/>
        </authorList>
    </citation>
    <scope>NUCLEOTIDE SEQUENCE [LARGE SCALE GENOMIC DNA]</scope>
    <source>
        <strain evidence="3 4">RO10H11247</strain>
    </source>
</reference>
<name>A0A0L6VNH3_9BASI</name>
<dbReference type="PANTHER" id="PTHR46546">
    <property type="entry name" value="SHEWANELLA-LIKE PROTEIN PHOSPHATASE 1"/>
    <property type="match status" value="1"/>
</dbReference>
<dbReference type="EMBL" id="LAVV01003444">
    <property type="protein sequence ID" value="KNZ62137.1"/>
    <property type="molecule type" value="Genomic_DNA"/>
</dbReference>
<evidence type="ECO:0000259" key="2">
    <source>
        <dbReference type="Pfam" id="PF00149"/>
    </source>
</evidence>
<dbReference type="Proteomes" id="UP000037035">
    <property type="component" value="Unassembled WGS sequence"/>
</dbReference>
<dbReference type="SUPFAM" id="SSF56300">
    <property type="entry name" value="Metallo-dependent phosphatases"/>
    <property type="match status" value="1"/>
</dbReference>
<dbReference type="InterPro" id="IPR029052">
    <property type="entry name" value="Metallo-depent_PP-like"/>
</dbReference>
<evidence type="ECO:0000313" key="4">
    <source>
        <dbReference type="Proteomes" id="UP000037035"/>
    </source>
</evidence>
<dbReference type="GO" id="GO:0016787">
    <property type="term" value="F:hydrolase activity"/>
    <property type="evidence" value="ECO:0007669"/>
    <property type="project" value="InterPro"/>
</dbReference>
<feature type="compositionally biased region" description="Polar residues" evidence="1">
    <location>
        <begin position="19"/>
        <end position="29"/>
    </location>
</feature>
<dbReference type="Gene3D" id="3.60.21.10">
    <property type="match status" value="1"/>
</dbReference>
<sequence length="370" mass="41355">MTTSSGRAAGEAAREHQTESSSSWPTKQINNNRFSSRIVAVGDLHGDLNHAVRVLRMAGLVDLRDHWIGGEAVLVQTGDIVDRGKDTILLYKWMDTLRTQAHLSGGAVYMNALGDWRYVTKEDIETFGSAESRRRVMSTEGWIGQSWLANYSVSARVPYRLGDATPGGKRRFTESEEDSKDDDPFLDAATVFVHGGITPEYAAKGLTEINRIGKALLHRALQGHLPYDHLPPHTPHEEAQLYSEHGPLWERSYALDDDEHRICRQIQLANKRLNVRRMVMGHTPQFNGITSRCDGMILLIDTGISSAYGGPLTALEINYSLEPQTPQVSESSTSNPFSWIERESVFALQELKPKKKLAGFRRLVNRTTST</sequence>
<evidence type="ECO:0000256" key="1">
    <source>
        <dbReference type="SAM" id="MobiDB-lite"/>
    </source>
</evidence>
<protein>
    <recommendedName>
        <fullName evidence="2">Calcineurin-like phosphoesterase domain-containing protein</fullName>
    </recommendedName>
</protein>
<dbReference type="Pfam" id="PF00149">
    <property type="entry name" value="Metallophos"/>
    <property type="match status" value="1"/>
</dbReference>
<organism evidence="3 4">
    <name type="scientific">Puccinia sorghi</name>
    <dbReference type="NCBI Taxonomy" id="27349"/>
    <lineage>
        <taxon>Eukaryota</taxon>
        <taxon>Fungi</taxon>
        <taxon>Dikarya</taxon>
        <taxon>Basidiomycota</taxon>
        <taxon>Pucciniomycotina</taxon>
        <taxon>Pucciniomycetes</taxon>
        <taxon>Pucciniales</taxon>
        <taxon>Pucciniaceae</taxon>
        <taxon>Puccinia</taxon>
    </lineage>
</organism>
<accession>A0A0L6VNH3</accession>
<gene>
    <name evidence="3" type="ORF">VP01_130g15</name>
</gene>
<comment type="caution">
    <text evidence="3">The sequence shown here is derived from an EMBL/GenBank/DDBJ whole genome shotgun (WGS) entry which is preliminary data.</text>
</comment>
<feature type="domain" description="Calcineurin-like phosphoesterase" evidence="2">
    <location>
        <begin position="37"/>
        <end position="285"/>
    </location>
</feature>
<dbReference type="AlphaFoldDB" id="A0A0L6VNH3"/>